<protein>
    <submittedName>
        <fullName evidence="2">Uncharacterized protein</fullName>
    </submittedName>
</protein>
<feature type="signal peptide" evidence="1">
    <location>
        <begin position="1"/>
        <end position="43"/>
    </location>
</feature>
<accession>A0ABS5TI83</accession>
<organism evidence="2 3">
    <name type="scientific">Kineosporia corallincola</name>
    <dbReference type="NCBI Taxonomy" id="2835133"/>
    <lineage>
        <taxon>Bacteria</taxon>
        <taxon>Bacillati</taxon>
        <taxon>Actinomycetota</taxon>
        <taxon>Actinomycetes</taxon>
        <taxon>Kineosporiales</taxon>
        <taxon>Kineosporiaceae</taxon>
        <taxon>Kineosporia</taxon>
    </lineage>
</organism>
<dbReference type="Proteomes" id="UP001197247">
    <property type="component" value="Unassembled WGS sequence"/>
</dbReference>
<evidence type="ECO:0000256" key="1">
    <source>
        <dbReference type="SAM" id="SignalP"/>
    </source>
</evidence>
<dbReference type="InterPro" id="IPR006311">
    <property type="entry name" value="TAT_signal"/>
</dbReference>
<comment type="caution">
    <text evidence="2">The sequence shown here is derived from an EMBL/GenBank/DDBJ whole genome shotgun (WGS) entry which is preliminary data.</text>
</comment>
<evidence type="ECO:0000313" key="3">
    <source>
        <dbReference type="Proteomes" id="UP001197247"/>
    </source>
</evidence>
<evidence type="ECO:0000313" key="2">
    <source>
        <dbReference type="EMBL" id="MBT0770755.1"/>
    </source>
</evidence>
<dbReference type="EMBL" id="JAHBAY010000007">
    <property type="protein sequence ID" value="MBT0770755.1"/>
    <property type="molecule type" value="Genomic_DNA"/>
</dbReference>
<proteinExistence type="predicted"/>
<dbReference type="RefSeq" id="WP_214157057.1">
    <property type="nucleotide sequence ID" value="NZ_JAHBAY010000007.1"/>
</dbReference>
<feature type="chain" id="PRO_5047173006" evidence="1">
    <location>
        <begin position="44"/>
        <end position="164"/>
    </location>
</feature>
<name>A0ABS5TI83_9ACTN</name>
<keyword evidence="1" id="KW-0732">Signal</keyword>
<keyword evidence="3" id="KW-1185">Reference proteome</keyword>
<reference evidence="2 3" key="1">
    <citation type="submission" date="2021-05" db="EMBL/GenBank/DDBJ databases">
        <title>Kineosporia and Streptomyces sp. nov. two new marine actinobacteria isolated from Coral.</title>
        <authorList>
            <person name="Buangrab K."/>
            <person name="Sutthacheep M."/>
            <person name="Yeemin T."/>
            <person name="Harunari E."/>
            <person name="Igarashi Y."/>
            <person name="Kanchanasin P."/>
            <person name="Tanasupawat S."/>
            <person name="Phongsopitanun W."/>
        </authorList>
    </citation>
    <scope>NUCLEOTIDE SEQUENCE [LARGE SCALE GENOMIC DNA]</scope>
    <source>
        <strain evidence="2 3">J2-2</strain>
    </source>
</reference>
<dbReference type="PROSITE" id="PS51318">
    <property type="entry name" value="TAT"/>
    <property type="match status" value="1"/>
</dbReference>
<sequence>MSEIIMPASVPSRRSVLRLGAASAATATVAAGLLVAGSGPVQAASGDPRPELNGLRVRVPNNNAIYLVLDGYRRFVPNMTTYNKLFRDETGIVTDTGVADIPVGPALSDGASLIGGNGVYLVSNQVKRHVSSGAAMDKYWFSWSKVFEVPQVVLDAMASGQSLS</sequence>
<gene>
    <name evidence="2" type="ORF">KIH74_17560</name>
</gene>